<organism evidence="2">
    <name type="scientific">Pararge aegeria</name>
    <name type="common">speckled wood butterfly</name>
    <dbReference type="NCBI Taxonomy" id="116150"/>
    <lineage>
        <taxon>Eukaryota</taxon>
        <taxon>Metazoa</taxon>
        <taxon>Ecdysozoa</taxon>
        <taxon>Arthropoda</taxon>
        <taxon>Hexapoda</taxon>
        <taxon>Insecta</taxon>
        <taxon>Pterygota</taxon>
        <taxon>Neoptera</taxon>
        <taxon>Endopterygota</taxon>
        <taxon>Lepidoptera</taxon>
        <taxon>Glossata</taxon>
        <taxon>Ditrysia</taxon>
        <taxon>Papilionoidea</taxon>
        <taxon>Nymphalidae</taxon>
        <taxon>Satyrinae</taxon>
        <taxon>Satyrini</taxon>
        <taxon>Parargina</taxon>
        <taxon>Pararge</taxon>
    </lineage>
</organism>
<keyword evidence="1" id="KW-0812">Transmembrane</keyword>
<proteinExistence type="predicted"/>
<dbReference type="EMBL" id="GAIX01010458">
    <property type="protein sequence ID" value="JAA82102.1"/>
    <property type="molecule type" value="Transcribed_RNA"/>
</dbReference>
<name>S4PUD9_9NEOP</name>
<feature type="non-terminal residue" evidence="2">
    <location>
        <position position="78"/>
    </location>
</feature>
<dbReference type="AlphaFoldDB" id="S4PUD9"/>
<feature type="transmembrane region" description="Helical" evidence="1">
    <location>
        <begin position="54"/>
        <end position="75"/>
    </location>
</feature>
<sequence length="78" mass="8936">VSPTDDIEVYNCSSSHMKTLTMGEIVDYGKKIIHEVPLEGMLWFAGGSLTKVWLVYYFKVLLFHLLPAIFVDLMLRIT</sequence>
<protein>
    <submittedName>
        <fullName evidence="2">Putative fatty acyl-CoA reductase</fullName>
    </submittedName>
</protein>
<keyword evidence="1" id="KW-1133">Transmembrane helix</keyword>
<evidence type="ECO:0000256" key="1">
    <source>
        <dbReference type="SAM" id="Phobius"/>
    </source>
</evidence>
<keyword evidence="1" id="KW-0472">Membrane</keyword>
<reference evidence="2" key="2">
    <citation type="submission" date="2013-05" db="EMBL/GenBank/DDBJ databases">
        <authorList>
            <person name="Carter J.-M."/>
            <person name="Baker S.C."/>
            <person name="Pink R."/>
            <person name="Carter D.R.F."/>
            <person name="Collins A."/>
            <person name="Tomlin J."/>
            <person name="Gibbs M."/>
            <person name="Breuker C.J."/>
        </authorList>
    </citation>
    <scope>NUCLEOTIDE SEQUENCE</scope>
    <source>
        <tissue evidence="2">Ovary</tissue>
    </source>
</reference>
<feature type="non-terminal residue" evidence="2">
    <location>
        <position position="1"/>
    </location>
</feature>
<reference evidence="2" key="1">
    <citation type="journal article" date="2013" name="BMC Genomics">
        <title>Unscrambling butterfly oogenesis.</title>
        <authorList>
            <person name="Carter J.M."/>
            <person name="Baker S.C."/>
            <person name="Pink R."/>
            <person name="Carter D.R."/>
            <person name="Collins A."/>
            <person name="Tomlin J."/>
            <person name="Gibbs M."/>
            <person name="Breuker C.J."/>
        </authorList>
    </citation>
    <scope>NUCLEOTIDE SEQUENCE</scope>
    <source>
        <tissue evidence="2">Ovary</tissue>
    </source>
</reference>
<evidence type="ECO:0000313" key="2">
    <source>
        <dbReference type="EMBL" id="JAA82102.1"/>
    </source>
</evidence>
<accession>S4PUD9</accession>